<feature type="domain" description="Response regulatory" evidence="4">
    <location>
        <begin position="3"/>
        <end position="116"/>
    </location>
</feature>
<dbReference type="PANTHER" id="PTHR43214">
    <property type="entry name" value="TWO-COMPONENT RESPONSE REGULATOR"/>
    <property type="match status" value="1"/>
</dbReference>
<name>A0A840NNI5_9PSEU</name>
<reference evidence="5 6" key="1">
    <citation type="submission" date="2020-08" db="EMBL/GenBank/DDBJ databases">
        <title>Sequencing the genomes of 1000 actinobacteria strains.</title>
        <authorList>
            <person name="Klenk H.-P."/>
        </authorList>
    </citation>
    <scope>NUCLEOTIDE SEQUENCE [LARGE SCALE GENOMIC DNA]</scope>
    <source>
        <strain evidence="5 6">DSM 45582</strain>
    </source>
</reference>
<proteinExistence type="predicted"/>
<dbReference type="InterPro" id="IPR011006">
    <property type="entry name" value="CheY-like_superfamily"/>
</dbReference>
<protein>
    <submittedName>
        <fullName evidence="5">DNA-binding NarL/FixJ family response regulator</fullName>
    </submittedName>
</protein>
<dbReference type="PROSITE" id="PS50043">
    <property type="entry name" value="HTH_LUXR_2"/>
    <property type="match status" value="1"/>
</dbReference>
<keyword evidence="1 5" id="KW-0238">DNA-binding</keyword>
<dbReference type="AlphaFoldDB" id="A0A840NNI5"/>
<dbReference type="PRINTS" id="PR00038">
    <property type="entry name" value="HTHLUXR"/>
</dbReference>
<dbReference type="InterPro" id="IPR001789">
    <property type="entry name" value="Sig_transdc_resp-reg_receiver"/>
</dbReference>
<evidence type="ECO:0000256" key="1">
    <source>
        <dbReference type="ARBA" id="ARBA00023125"/>
    </source>
</evidence>
<feature type="domain" description="HTH luxR-type" evidence="3">
    <location>
        <begin position="143"/>
        <end position="208"/>
    </location>
</feature>
<evidence type="ECO:0000313" key="6">
    <source>
        <dbReference type="Proteomes" id="UP000580474"/>
    </source>
</evidence>
<dbReference type="GO" id="GO:0006355">
    <property type="term" value="P:regulation of DNA-templated transcription"/>
    <property type="evidence" value="ECO:0007669"/>
    <property type="project" value="InterPro"/>
</dbReference>
<comment type="caution">
    <text evidence="5">The sequence shown here is derived from an EMBL/GenBank/DDBJ whole genome shotgun (WGS) entry which is preliminary data.</text>
</comment>
<dbReference type="SUPFAM" id="SSF52172">
    <property type="entry name" value="CheY-like"/>
    <property type="match status" value="1"/>
</dbReference>
<dbReference type="EMBL" id="JACHIV010000001">
    <property type="protein sequence ID" value="MBB5069817.1"/>
    <property type="molecule type" value="Genomic_DNA"/>
</dbReference>
<dbReference type="PROSITE" id="PS50110">
    <property type="entry name" value="RESPONSE_REGULATORY"/>
    <property type="match status" value="1"/>
</dbReference>
<dbReference type="RefSeq" id="WP_184479446.1">
    <property type="nucleotide sequence ID" value="NZ_JACHIV010000001.1"/>
</dbReference>
<dbReference type="InterPro" id="IPR000792">
    <property type="entry name" value="Tscrpt_reg_LuxR_C"/>
</dbReference>
<dbReference type="GO" id="GO:0003677">
    <property type="term" value="F:DNA binding"/>
    <property type="evidence" value="ECO:0007669"/>
    <property type="project" value="UniProtKB-KW"/>
</dbReference>
<dbReference type="Pfam" id="PF00196">
    <property type="entry name" value="GerE"/>
    <property type="match status" value="1"/>
</dbReference>
<accession>A0A840NNI5</accession>
<dbReference type="SMART" id="SM00421">
    <property type="entry name" value="HTH_LUXR"/>
    <property type="match status" value="1"/>
</dbReference>
<dbReference type="GO" id="GO:0000160">
    <property type="term" value="P:phosphorelay signal transduction system"/>
    <property type="evidence" value="ECO:0007669"/>
    <property type="project" value="InterPro"/>
</dbReference>
<evidence type="ECO:0000313" key="5">
    <source>
        <dbReference type="EMBL" id="MBB5069817.1"/>
    </source>
</evidence>
<dbReference type="InterPro" id="IPR016032">
    <property type="entry name" value="Sig_transdc_resp-reg_C-effctor"/>
</dbReference>
<sequence>MIEVAVIAPNRFYREGLALILRNIGGFHVIAAVSRPEEIAPLSAVRGVILFDVVDSGDGLGAVGSLAARNPGLPIVVLGVSEDEVDIIAYAEMGAAGYLTREQPIAELGRTIESAATGELRCSPRVAAALSHRVAELTAELRPGGPLEPLSRREAEITELLEQGLSNQEISRRLCIALPTVKNHVHHILDKLGLRARAEAASRARRQRLNHSALIRSNNGVRANRAETALHRADARGGPVSAPS</sequence>
<organism evidence="5 6">
    <name type="scientific">Saccharopolyspora gloriosae</name>
    <dbReference type="NCBI Taxonomy" id="455344"/>
    <lineage>
        <taxon>Bacteria</taxon>
        <taxon>Bacillati</taxon>
        <taxon>Actinomycetota</taxon>
        <taxon>Actinomycetes</taxon>
        <taxon>Pseudonocardiales</taxon>
        <taxon>Pseudonocardiaceae</taxon>
        <taxon>Saccharopolyspora</taxon>
    </lineage>
</organism>
<evidence type="ECO:0000256" key="2">
    <source>
        <dbReference type="PROSITE-ProRule" id="PRU00169"/>
    </source>
</evidence>
<dbReference type="InterPro" id="IPR039420">
    <property type="entry name" value="WalR-like"/>
</dbReference>
<dbReference type="PROSITE" id="PS00622">
    <property type="entry name" value="HTH_LUXR_1"/>
    <property type="match status" value="1"/>
</dbReference>
<evidence type="ECO:0000259" key="4">
    <source>
        <dbReference type="PROSITE" id="PS50110"/>
    </source>
</evidence>
<keyword evidence="2" id="KW-0597">Phosphoprotein</keyword>
<dbReference type="SUPFAM" id="SSF46894">
    <property type="entry name" value="C-terminal effector domain of the bipartite response regulators"/>
    <property type="match status" value="1"/>
</dbReference>
<dbReference type="PANTHER" id="PTHR43214:SF43">
    <property type="entry name" value="TWO-COMPONENT RESPONSE REGULATOR"/>
    <property type="match status" value="1"/>
</dbReference>
<dbReference type="CDD" id="cd06170">
    <property type="entry name" value="LuxR_C_like"/>
    <property type="match status" value="1"/>
</dbReference>
<dbReference type="Gene3D" id="3.40.50.2300">
    <property type="match status" value="1"/>
</dbReference>
<gene>
    <name evidence="5" type="ORF">BJ969_002905</name>
</gene>
<keyword evidence="6" id="KW-1185">Reference proteome</keyword>
<evidence type="ECO:0000259" key="3">
    <source>
        <dbReference type="PROSITE" id="PS50043"/>
    </source>
</evidence>
<dbReference type="SMART" id="SM00448">
    <property type="entry name" value="REC"/>
    <property type="match status" value="1"/>
</dbReference>
<feature type="modified residue" description="4-aspartylphosphate" evidence="2">
    <location>
        <position position="52"/>
    </location>
</feature>
<dbReference type="Proteomes" id="UP000580474">
    <property type="component" value="Unassembled WGS sequence"/>
</dbReference>